<dbReference type="PROSITE" id="PS50297">
    <property type="entry name" value="ANK_REP_REGION"/>
    <property type="match status" value="3"/>
</dbReference>
<dbReference type="InterPro" id="IPR036770">
    <property type="entry name" value="Ankyrin_rpt-contain_sf"/>
</dbReference>
<feature type="repeat" description="ANK" evidence="3">
    <location>
        <begin position="230"/>
        <end position="262"/>
    </location>
</feature>
<keyword evidence="2 3" id="KW-0040">ANK repeat</keyword>
<protein>
    <submittedName>
        <fullName evidence="4">Ankyrin</fullName>
    </submittedName>
</protein>
<dbReference type="InterPro" id="IPR002110">
    <property type="entry name" value="Ankyrin_rpt"/>
</dbReference>
<name>A0A319EE67_ASPSB</name>
<dbReference type="PANTHER" id="PTHR24141">
    <property type="entry name" value="2-5A-DEPENDENT RIBONUCLEASE"/>
    <property type="match status" value="1"/>
</dbReference>
<dbReference type="SUPFAM" id="SSF48403">
    <property type="entry name" value="Ankyrin repeat"/>
    <property type="match status" value="1"/>
</dbReference>
<dbReference type="GO" id="GO:0006396">
    <property type="term" value="P:RNA processing"/>
    <property type="evidence" value="ECO:0007669"/>
    <property type="project" value="TreeGrafter"/>
</dbReference>
<sequence length="412" mass="46253">MSLALLTPELILIIAGFLTRKKDLNSLARTSHYLYQWVNPCLYKHGVRTRVNRLLYWAASEGRLETLKKLLDAGARLPALKGCAQEKASRQMDRGHPISTAGQRGHIHIVEFLLSLGTDIDRPSSRHGRTPLHLAIPGWHFPLIQWLMERGADPARVDNDGCGPLDSSTICRNLAIFEFLLSQMQKLKGTAEYQQQLGDALCSAVRAQSKEIIESLLHNGAQINHIYRDGAQTALHNAVRIGNKELTRLLLDHGADPMIEVDRWDGQLLVCAAWRGHHAIVYMLVKRYPQLERQFADAMFEAARWGQESMTNFFLAKGVDPDHIRNGSRTALSLAGQHGHAGTAKVLLAAGADITATDANGRTPIWYAMQTRHKAVRIVYYQHSPADFKPYEDMQPDVNFIPEELPNVWDIE</sequence>
<dbReference type="GO" id="GO:0003723">
    <property type="term" value="F:RNA binding"/>
    <property type="evidence" value="ECO:0007669"/>
    <property type="project" value="TreeGrafter"/>
</dbReference>
<dbReference type="Pfam" id="PF12796">
    <property type="entry name" value="Ank_2"/>
    <property type="match status" value="3"/>
</dbReference>
<reference evidence="4 5" key="1">
    <citation type="submission" date="2018-02" db="EMBL/GenBank/DDBJ databases">
        <title>The genomes of Aspergillus section Nigri reveals drivers in fungal speciation.</title>
        <authorList>
            <consortium name="DOE Joint Genome Institute"/>
            <person name="Vesth T.C."/>
            <person name="Nybo J."/>
            <person name="Theobald S."/>
            <person name="Brandl J."/>
            <person name="Frisvad J.C."/>
            <person name="Nielsen K.F."/>
            <person name="Lyhne E.K."/>
            <person name="Kogle M.E."/>
            <person name="Kuo A."/>
            <person name="Riley R."/>
            <person name="Clum A."/>
            <person name="Nolan M."/>
            <person name="Lipzen A."/>
            <person name="Salamov A."/>
            <person name="Henrissat B."/>
            <person name="Wiebenga A."/>
            <person name="De vries R.P."/>
            <person name="Grigoriev I.V."/>
            <person name="Mortensen U.H."/>
            <person name="Andersen M.R."/>
            <person name="Baker S.E."/>
        </authorList>
    </citation>
    <scope>NUCLEOTIDE SEQUENCE [LARGE SCALE GENOMIC DNA]</scope>
    <source>
        <strain evidence="4 5">CBS 121057</strain>
    </source>
</reference>
<dbReference type="VEuPathDB" id="FungiDB:BO78DRAFT_431106"/>
<accession>A0A319EE67</accession>
<feature type="repeat" description="ANK" evidence="3">
    <location>
        <begin position="327"/>
        <end position="359"/>
    </location>
</feature>
<dbReference type="GO" id="GO:0004540">
    <property type="term" value="F:RNA nuclease activity"/>
    <property type="evidence" value="ECO:0007669"/>
    <property type="project" value="TreeGrafter"/>
</dbReference>
<organism evidence="4 5">
    <name type="scientific">Aspergillus sclerotiicarbonarius (strain CBS 121057 / IBT 28362)</name>
    <dbReference type="NCBI Taxonomy" id="1448318"/>
    <lineage>
        <taxon>Eukaryota</taxon>
        <taxon>Fungi</taxon>
        <taxon>Dikarya</taxon>
        <taxon>Ascomycota</taxon>
        <taxon>Pezizomycotina</taxon>
        <taxon>Eurotiomycetes</taxon>
        <taxon>Eurotiomycetidae</taxon>
        <taxon>Eurotiales</taxon>
        <taxon>Aspergillaceae</taxon>
        <taxon>Aspergillus</taxon>
        <taxon>Aspergillus subgen. Circumdati</taxon>
    </lineage>
</organism>
<gene>
    <name evidence="4" type="ORF">BO78DRAFT_431106</name>
</gene>
<evidence type="ECO:0000256" key="1">
    <source>
        <dbReference type="ARBA" id="ARBA00022737"/>
    </source>
</evidence>
<proteinExistence type="predicted"/>
<dbReference type="PANTHER" id="PTHR24141:SF1">
    <property type="entry name" value="2-5A-DEPENDENT RIBONUCLEASE"/>
    <property type="match status" value="1"/>
</dbReference>
<dbReference type="Proteomes" id="UP000248423">
    <property type="component" value="Unassembled WGS sequence"/>
</dbReference>
<dbReference type="STRING" id="1448318.A0A319EE67"/>
<dbReference type="EMBL" id="KZ826365">
    <property type="protein sequence ID" value="PYI04788.1"/>
    <property type="molecule type" value="Genomic_DNA"/>
</dbReference>
<evidence type="ECO:0000313" key="4">
    <source>
        <dbReference type="EMBL" id="PYI04788.1"/>
    </source>
</evidence>
<keyword evidence="5" id="KW-1185">Reference proteome</keyword>
<dbReference type="PROSITE" id="PS50088">
    <property type="entry name" value="ANK_REPEAT"/>
    <property type="match status" value="4"/>
</dbReference>
<evidence type="ECO:0000256" key="3">
    <source>
        <dbReference type="PROSITE-ProRule" id="PRU00023"/>
    </source>
</evidence>
<dbReference type="AlphaFoldDB" id="A0A319EE67"/>
<dbReference type="Gene3D" id="1.25.40.20">
    <property type="entry name" value="Ankyrin repeat-containing domain"/>
    <property type="match status" value="3"/>
</dbReference>
<feature type="repeat" description="ANK" evidence="3">
    <location>
        <begin position="127"/>
        <end position="159"/>
    </location>
</feature>
<dbReference type="OrthoDB" id="366390at2759"/>
<keyword evidence="1" id="KW-0677">Repeat</keyword>
<evidence type="ECO:0000256" key="2">
    <source>
        <dbReference type="ARBA" id="ARBA00023043"/>
    </source>
</evidence>
<feature type="repeat" description="ANK" evidence="3">
    <location>
        <begin position="93"/>
        <end position="125"/>
    </location>
</feature>
<dbReference type="SMART" id="SM00248">
    <property type="entry name" value="ANK"/>
    <property type="match status" value="9"/>
</dbReference>
<evidence type="ECO:0000313" key="5">
    <source>
        <dbReference type="Proteomes" id="UP000248423"/>
    </source>
</evidence>